<evidence type="ECO:0000256" key="3">
    <source>
        <dbReference type="ARBA" id="ARBA00022989"/>
    </source>
</evidence>
<reference evidence="7 8" key="1">
    <citation type="journal article" date="2021" name="Int. J. Syst. Evol. Microbiol.">
        <title>Amazonocrinis nigriterrae gen. nov., sp. nov., Atlanticothrix silvestris gen. nov., sp. nov. and Dendronalium phyllosphericum gen. nov., sp. nov., nostocacean cyanobacteria from Brazilian environments.</title>
        <authorList>
            <person name="Alvarenga D.O."/>
            <person name="Andreote A.P.D."/>
            <person name="Branco L.H.Z."/>
            <person name="Delbaje E."/>
            <person name="Cruz R.B."/>
            <person name="Varani A.M."/>
            <person name="Fiore M.F."/>
        </authorList>
    </citation>
    <scope>NUCLEOTIDE SEQUENCE [LARGE SCALE GENOMIC DNA]</scope>
    <source>
        <strain evidence="7 8">CENA369</strain>
    </source>
</reference>
<dbReference type="GO" id="GO:0022857">
    <property type="term" value="F:transmembrane transporter activity"/>
    <property type="evidence" value="ECO:0007669"/>
    <property type="project" value="InterPro"/>
</dbReference>
<keyword evidence="8" id="KW-1185">Reference proteome</keyword>
<comment type="subcellular location">
    <subcellularLocation>
        <location evidence="1">Cell membrane</location>
        <topology evidence="1">Multi-pass membrane protein</topology>
    </subcellularLocation>
</comment>
<sequence>MIGSPEAKAPTLYWTGLLTSVLLLGRAAGGVPFGILDDRIGRTKTLLITTHYSNLYYVR</sequence>
<evidence type="ECO:0000259" key="6">
    <source>
        <dbReference type="PROSITE" id="PS50850"/>
    </source>
</evidence>
<dbReference type="SUPFAM" id="SSF103473">
    <property type="entry name" value="MFS general substrate transporter"/>
    <property type="match status" value="1"/>
</dbReference>
<dbReference type="AlphaFoldDB" id="A0A8J7IHS0"/>
<dbReference type="GO" id="GO:0005886">
    <property type="term" value="C:plasma membrane"/>
    <property type="evidence" value="ECO:0007669"/>
    <property type="project" value="UniProtKB-SubCell"/>
</dbReference>
<keyword evidence="3 5" id="KW-1133">Transmembrane helix</keyword>
<dbReference type="InterPro" id="IPR036259">
    <property type="entry name" value="MFS_trans_sf"/>
</dbReference>
<dbReference type="EMBL" id="JAECZA010000220">
    <property type="protein sequence ID" value="MBH8576062.1"/>
    <property type="molecule type" value="Genomic_DNA"/>
</dbReference>
<dbReference type="RefSeq" id="WP_214434807.1">
    <property type="nucleotide sequence ID" value="NZ_CAWPUQ010000146.1"/>
</dbReference>
<evidence type="ECO:0000256" key="2">
    <source>
        <dbReference type="ARBA" id="ARBA00022692"/>
    </source>
</evidence>
<accession>A0A8J7IHS0</accession>
<dbReference type="Proteomes" id="UP000662314">
    <property type="component" value="Unassembled WGS sequence"/>
</dbReference>
<protein>
    <submittedName>
        <fullName evidence="7">MFS transporter</fullName>
    </submittedName>
</protein>
<evidence type="ECO:0000256" key="4">
    <source>
        <dbReference type="ARBA" id="ARBA00023136"/>
    </source>
</evidence>
<proteinExistence type="predicted"/>
<name>A0A8J7IHS0_9NOST</name>
<feature type="domain" description="Major facilitator superfamily (MFS) profile" evidence="6">
    <location>
        <begin position="1"/>
        <end position="59"/>
    </location>
</feature>
<keyword evidence="4 5" id="KW-0472">Membrane</keyword>
<feature type="transmembrane region" description="Helical" evidence="5">
    <location>
        <begin position="12"/>
        <end position="36"/>
    </location>
</feature>
<evidence type="ECO:0000256" key="1">
    <source>
        <dbReference type="ARBA" id="ARBA00004651"/>
    </source>
</evidence>
<evidence type="ECO:0000313" key="8">
    <source>
        <dbReference type="Proteomes" id="UP000662314"/>
    </source>
</evidence>
<dbReference type="InterPro" id="IPR005828">
    <property type="entry name" value="MFS_sugar_transport-like"/>
</dbReference>
<evidence type="ECO:0000313" key="7">
    <source>
        <dbReference type="EMBL" id="MBH8576062.1"/>
    </source>
</evidence>
<dbReference type="Gene3D" id="1.20.1250.20">
    <property type="entry name" value="MFS general substrate transporter like domains"/>
    <property type="match status" value="1"/>
</dbReference>
<dbReference type="Pfam" id="PF00083">
    <property type="entry name" value="Sugar_tr"/>
    <property type="match status" value="1"/>
</dbReference>
<dbReference type="PROSITE" id="PS50850">
    <property type="entry name" value="MFS"/>
    <property type="match status" value="1"/>
</dbReference>
<organism evidence="7 8">
    <name type="scientific">Dendronalium phyllosphericum CENA369</name>
    <dbReference type="NCBI Taxonomy" id="1725256"/>
    <lineage>
        <taxon>Bacteria</taxon>
        <taxon>Bacillati</taxon>
        <taxon>Cyanobacteriota</taxon>
        <taxon>Cyanophyceae</taxon>
        <taxon>Nostocales</taxon>
        <taxon>Nostocaceae</taxon>
        <taxon>Dendronalium</taxon>
        <taxon>Dendronalium phyllosphericum</taxon>
    </lineage>
</organism>
<dbReference type="InterPro" id="IPR020846">
    <property type="entry name" value="MFS_dom"/>
</dbReference>
<evidence type="ECO:0000256" key="5">
    <source>
        <dbReference type="SAM" id="Phobius"/>
    </source>
</evidence>
<comment type="caution">
    <text evidence="7">The sequence shown here is derived from an EMBL/GenBank/DDBJ whole genome shotgun (WGS) entry which is preliminary data.</text>
</comment>
<keyword evidence="2 5" id="KW-0812">Transmembrane</keyword>
<gene>
    <name evidence="7" type="ORF">I8752_24310</name>
</gene>